<sequence>MPLFVSASESQIVESALSFRQLSWFLQKLFVLSSSSPGSRREIDVSGKDDGTPAQMMIGFSWGKSTPDMNFDAHMSVDKELAQCGVLCVVSWKVQVAWQGGGGGDYDNEAEAKPTQNFIEAHGVFEYLCSCVFTTSLKDTKQILLNLVKNQLTSAGFEYANFRL</sequence>
<dbReference type="EMBL" id="OA567627">
    <property type="protein sequence ID" value="CAD7200615.1"/>
    <property type="molecule type" value="Genomic_DNA"/>
</dbReference>
<dbReference type="AlphaFoldDB" id="A0A7R8VNA6"/>
<proteinExistence type="predicted"/>
<organism evidence="1">
    <name type="scientific">Timema douglasi</name>
    <name type="common">Walking stick</name>
    <dbReference type="NCBI Taxonomy" id="61478"/>
    <lineage>
        <taxon>Eukaryota</taxon>
        <taxon>Metazoa</taxon>
        <taxon>Ecdysozoa</taxon>
        <taxon>Arthropoda</taxon>
        <taxon>Hexapoda</taxon>
        <taxon>Insecta</taxon>
        <taxon>Pterygota</taxon>
        <taxon>Neoptera</taxon>
        <taxon>Polyneoptera</taxon>
        <taxon>Phasmatodea</taxon>
        <taxon>Timematodea</taxon>
        <taxon>Timematoidea</taxon>
        <taxon>Timematidae</taxon>
        <taxon>Timema</taxon>
    </lineage>
</organism>
<accession>A0A7R8VNA6</accession>
<protein>
    <submittedName>
        <fullName evidence="1">Uncharacterized protein</fullName>
    </submittedName>
</protein>
<evidence type="ECO:0000313" key="1">
    <source>
        <dbReference type="EMBL" id="CAD7200615.1"/>
    </source>
</evidence>
<name>A0A7R8VNA6_TIMDO</name>
<reference evidence="1" key="1">
    <citation type="submission" date="2020-11" db="EMBL/GenBank/DDBJ databases">
        <authorList>
            <person name="Tran Van P."/>
        </authorList>
    </citation>
    <scope>NUCLEOTIDE SEQUENCE</scope>
</reference>
<gene>
    <name evidence="1" type="ORF">TDIB3V08_LOCUS6828</name>
</gene>